<reference evidence="6 7" key="1">
    <citation type="submission" date="2017-04" db="EMBL/GenBank/DDBJ databases">
        <title>Novel microbial lineages endemic to geothermal iron-oxide mats fill important gaps in the evolutionary history of Archaea.</title>
        <authorList>
            <person name="Jay Z.J."/>
            <person name="Beam J.P."/>
            <person name="Dlakic M."/>
            <person name="Rusch D.B."/>
            <person name="Kozubal M.A."/>
            <person name="Inskeep W.P."/>
        </authorList>
    </citation>
    <scope>NUCLEOTIDE SEQUENCE [LARGE SCALE GENOMIC DNA]</scope>
    <source>
        <strain evidence="6">BE_D</strain>
    </source>
</reference>
<comment type="caution">
    <text evidence="6">The sequence shown here is derived from an EMBL/GenBank/DDBJ whole genome shotgun (WGS) entry which is preliminary data.</text>
</comment>
<keyword evidence="3" id="KW-0274">FAD</keyword>
<sequence>MKSVQTLVIGGGNAALTAAITCAESGLKTLILEAAPVYERGGNTKYTRDIRYMHSQDKFTSGEYTKKEFLADLRSVSGNKLDEHMAETVIEDSENIPRWMENHGVKFKKGEIKGTLSLARTNAFFLGGGKALINSYHEFAKKIGIKILYNAEVQDLRFKEKRCEHIVVRLGTERIQVSADWVIIASGGFEANLEKLREYWGDIINNFIIRGTKHNKGFPLFSMIKNGAKTIGSPYEGHMVAVDARAPKFDGGIVTRIDAIPMGIVINKNGKRFYDEGEDLWPKRYAIWGRLIAEQPDQIAYVIIDSKMLTDFLPTAYPPYFSNDLKDLFRQLNLPVDSCIETVKKFNDSVVIGKFNKTTLDECHTEGLNPPKSHWARKIDTPPFYAYPLRPGLTFTYMGLKVNHEGQVLSSDGEFENVLAAGEVMSGNVLTKGYLGGFGLTIGTVFGMRAGRFVSNKK</sequence>
<evidence type="ECO:0000256" key="3">
    <source>
        <dbReference type="ARBA" id="ARBA00022827"/>
    </source>
</evidence>
<keyword evidence="2" id="KW-0285">Flavoprotein</keyword>
<dbReference type="InterPro" id="IPR050315">
    <property type="entry name" value="FAD-oxidoreductase_2"/>
</dbReference>
<evidence type="ECO:0000313" key="6">
    <source>
        <dbReference type="EMBL" id="PSN86103.1"/>
    </source>
</evidence>
<evidence type="ECO:0000313" key="7">
    <source>
        <dbReference type="Proteomes" id="UP000240569"/>
    </source>
</evidence>
<dbReference type="EMBL" id="NEXD01000013">
    <property type="protein sequence ID" value="PSN86103.1"/>
    <property type="molecule type" value="Genomic_DNA"/>
</dbReference>
<dbReference type="InterPro" id="IPR027477">
    <property type="entry name" value="Succ_DH/fumarate_Rdtase_cat_sf"/>
</dbReference>
<dbReference type="Proteomes" id="UP000240569">
    <property type="component" value="Unassembled WGS sequence"/>
</dbReference>
<protein>
    <submittedName>
        <fullName evidence="6">FAD-binding dehydrogenase</fullName>
    </submittedName>
</protein>
<organism evidence="6 7">
    <name type="scientific">Candidatus Marsarchaeota G1 archaeon BE_D</name>
    <dbReference type="NCBI Taxonomy" id="1978156"/>
    <lineage>
        <taxon>Archaea</taxon>
        <taxon>Candidatus Marsarchaeota</taxon>
        <taxon>Candidatus Marsarchaeota group 1</taxon>
    </lineage>
</organism>
<dbReference type="InterPro" id="IPR003953">
    <property type="entry name" value="FAD-dep_OxRdtase_2_FAD-bd"/>
</dbReference>
<gene>
    <name evidence="6" type="ORF">B9Q02_03750</name>
</gene>
<dbReference type="NCBIfam" id="TIGR02485">
    <property type="entry name" value="CobZ_N-term"/>
    <property type="match status" value="1"/>
</dbReference>
<dbReference type="Gene3D" id="3.50.50.60">
    <property type="entry name" value="FAD/NAD(P)-binding domain"/>
    <property type="match status" value="1"/>
</dbReference>
<proteinExistence type="predicted"/>
<dbReference type="SUPFAM" id="SSF51905">
    <property type="entry name" value="FAD/NAD(P)-binding domain"/>
    <property type="match status" value="1"/>
</dbReference>
<comment type="cofactor">
    <cofactor evidence="1">
        <name>FAD</name>
        <dbReference type="ChEBI" id="CHEBI:57692"/>
    </cofactor>
</comment>
<dbReference type="SUPFAM" id="SSF56425">
    <property type="entry name" value="Succinate dehydrogenase/fumarate reductase flavoprotein, catalytic domain"/>
    <property type="match status" value="1"/>
</dbReference>
<dbReference type="PANTHER" id="PTHR43400">
    <property type="entry name" value="FUMARATE REDUCTASE"/>
    <property type="match status" value="1"/>
</dbReference>
<dbReference type="NCBIfam" id="NF006130">
    <property type="entry name" value="PRK08274.1"/>
    <property type="match status" value="1"/>
</dbReference>
<evidence type="ECO:0000259" key="5">
    <source>
        <dbReference type="Pfam" id="PF00890"/>
    </source>
</evidence>
<dbReference type="PANTHER" id="PTHR43400:SF7">
    <property type="entry name" value="FAD-DEPENDENT OXIDOREDUCTASE 2 FAD BINDING DOMAIN-CONTAINING PROTEIN"/>
    <property type="match status" value="1"/>
</dbReference>
<evidence type="ECO:0000256" key="2">
    <source>
        <dbReference type="ARBA" id="ARBA00022630"/>
    </source>
</evidence>
<name>A0A2R6AIE2_9ARCH</name>
<evidence type="ECO:0000256" key="4">
    <source>
        <dbReference type="ARBA" id="ARBA00023002"/>
    </source>
</evidence>
<dbReference type="Gene3D" id="3.90.700.10">
    <property type="entry name" value="Succinate dehydrogenase/fumarate reductase flavoprotein, catalytic domain"/>
    <property type="match status" value="1"/>
</dbReference>
<dbReference type="GO" id="GO:0016491">
    <property type="term" value="F:oxidoreductase activity"/>
    <property type="evidence" value="ECO:0007669"/>
    <property type="project" value="UniProtKB-KW"/>
</dbReference>
<keyword evidence="4" id="KW-0560">Oxidoreductase</keyword>
<accession>A0A2R6AIE2</accession>
<dbReference type="InterPro" id="IPR036188">
    <property type="entry name" value="FAD/NAD-bd_sf"/>
</dbReference>
<evidence type="ECO:0000256" key="1">
    <source>
        <dbReference type="ARBA" id="ARBA00001974"/>
    </source>
</evidence>
<dbReference type="Pfam" id="PF00890">
    <property type="entry name" value="FAD_binding_2"/>
    <property type="match status" value="1"/>
</dbReference>
<feature type="domain" description="FAD-dependent oxidoreductase 2 FAD-binding" evidence="5">
    <location>
        <begin position="7"/>
        <end position="429"/>
    </location>
</feature>
<dbReference type="AlphaFoldDB" id="A0A2R6AIE2"/>
<dbReference type="InterPro" id="IPR012831">
    <property type="entry name" value="CobZ"/>
</dbReference>